<reference evidence="4" key="1">
    <citation type="submission" date="2013-09" db="EMBL/GenBank/DDBJ databases">
        <title>The Genome Sequence of Anopheles maculatus species B.</title>
        <authorList>
            <consortium name="The Broad Institute Genomics Platform"/>
            <person name="Neafsey D.E."/>
            <person name="Besansky N."/>
            <person name="Howell P."/>
            <person name="Walton C."/>
            <person name="Young S.K."/>
            <person name="Zeng Q."/>
            <person name="Gargeya S."/>
            <person name="Fitzgerald M."/>
            <person name="Haas B."/>
            <person name="Abouelleil A."/>
            <person name="Allen A.W."/>
            <person name="Alvarado L."/>
            <person name="Arachchi H.M."/>
            <person name="Berlin A.M."/>
            <person name="Chapman S.B."/>
            <person name="Gainer-Dewar J."/>
            <person name="Goldberg J."/>
            <person name="Griggs A."/>
            <person name="Gujja S."/>
            <person name="Hansen M."/>
            <person name="Howarth C."/>
            <person name="Imamovic A."/>
            <person name="Ireland A."/>
            <person name="Larimer J."/>
            <person name="McCowan C."/>
            <person name="Murphy C."/>
            <person name="Pearson M."/>
            <person name="Poon T.W."/>
            <person name="Priest M."/>
            <person name="Roberts A."/>
            <person name="Saif S."/>
            <person name="Shea T."/>
            <person name="Sisk P."/>
            <person name="Sykes S."/>
            <person name="Wortman J."/>
            <person name="Nusbaum C."/>
            <person name="Birren B."/>
        </authorList>
    </citation>
    <scope>NUCLEOTIDE SEQUENCE [LARGE SCALE GENOMIC DNA]</scope>
    <source>
        <strain evidence="4">maculatus3</strain>
    </source>
</reference>
<proteinExistence type="predicted"/>
<dbReference type="EnsemblMetazoa" id="AMAM015112-RA">
    <property type="protein sequence ID" value="AMAM015112-PA"/>
    <property type="gene ID" value="AMAM015112"/>
</dbReference>
<dbReference type="VEuPathDB" id="VectorBase:AMAM015112"/>
<feature type="compositionally biased region" description="Basic and acidic residues" evidence="1">
    <location>
        <begin position="315"/>
        <end position="324"/>
    </location>
</feature>
<feature type="region of interest" description="Disordered" evidence="1">
    <location>
        <begin position="100"/>
        <end position="158"/>
    </location>
</feature>
<feature type="chain" id="PRO_5008136197" evidence="2">
    <location>
        <begin position="28"/>
        <end position="658"/>
    </location>
</feature>
<accession>A0A182SWY6</accession>
<feature type="region of interest" description="Disordered" evidence="1">
    <location>
        <begin position="597"/>
        <end position="658"/>
    </location>
</feature>
<feature type="compositionally biased region" description="Acidic residues" evidence="1">
    <location>
        <begin position="647"/>
        <end position="658"/>
    </location>
</feature>
<feature type="region of interest" description="Disordered" evidence="1">
    <location>
        <begin position="391"/>
        <end position="429"/>
    </location>
</feature>
<evidence type="ECO:0000313" key="4">
    <source>
        <dbReference type="Proteomes" id="UP000075901"/>
    </source>
</evidence>
<organism evidence="3 4">
    <name type="scientific">Anopheles maculatus</name>
    <dbReference type="NCBI Taxonomy" id="74869"/>
    <lineage>
        <taxon>Eukaryota</taxon>
        <taxon>Metazoa</taxon>
        <taxon>Ecdysozoa</taxon>
        <taxon>Arthropoda</taxon>
        <taxon>Hexapoda</taxon>
        <taxon>Insecta</taxon>
        <taxon>Pterygota</taxon>
        <taxon>Neoptera</taxon>
        <taxon>Endopterygota</taxon>
        <taxon>Diptera</taxon>
        <taxon>Nematocera</taxon>
        <taxon>Culicoidea</taxon>
        <taxon>Culicidae</taxon>
        <taxon>Anophelinae</taxon>
        <taxon>Anopheles</taxon>
        <taxon>Anopheles maculatus group</taxon>
    </lineage>
</organism>
<dbReference type="AlphaFoldDB" id="A0A182SWY6"/>
<feature type="region of interest" description="Disordered" evidence="1">
    <location>
        <begin position="315"/>
        <end position="335"/>
    </location>
</feature>
<feature type="compositionally biased region" description="Low complexity" evidence="1">
    <location>
        <begin position="124"/>
        <end position="148"/>
    </location>
</feature>
<evidence type="ECO:0000313" key="3">
    <source>
        <dbReference type="EnsemblMetazoa" id="AMAM015112-PA"/>
    </source>
</evidence>
<sequence>MKGSGILQILLVVVLSATSYFPHCVEAQFALGSPHVISLEDYDSDEVIPLVRRLRIPETNNFKRNYRSHPSGMNPRVLTPAEPLPISDDLMKQLQSLLSMNPKKKAPKQKHQRSTVAKPAEKYTSSVTTPTTPTTSTVSTMSTMSTTTKRATDTSQNSREIGKKWFPVLLKQAIDNVLRKKGTEHDELDELVDQIAAGSGVYARASSPMVERYETSTVRNSFDRLSTVESDMVRVNLSTASGSVQPTFTQWHNMDQLGSGVPCVVNIFNNTKIGYIVMKVSNDSEIRVESPENAYENVTVDGDIERIARKILTEINDEHGEQRKQSTTRSQPNGKLKLPYLLKTTPTMPMAGGSQTMEPPFFNILKTPDNEPLKYRVLLRNSDSLPEKVNVRLPLPGPLPKSQHPVKVLTGDRRSNHANGRQPTPKRKPMFYSEEKPTILRNRHPLKELIEVPSVEFEPDSRPVRRHGMGRVVRKYDYESLEEELPFEESDITYPDTNTVTQRTAKILASGKHNSPAKDSNEKRHRTTPEPFTESQRYNFRRTFGPTASGVDSDELRTTTPSSWVRDTYDKADLPGDDVLFNQASAKVFVKAKANDGKTSYRRQDADSDGSDEPLKMSFDTSGNDLFERSGSRSKRILKKSRWESENSSEEGEDSSSS</sequence>
<feature type="compositionally biased region" description="Basic residues" evidence="1">
    <location>
        <begin position="102"/>
        <end position="113"/>
    </location>
</feature>
<feature type="signal peptide" evidence="2">
    <location>
        <begin position="1"/>
        <end position="27"/>
    </location>
</feature>
<keyword evidence="2" id="KW-0732">Signal</keyword>
<evidence type="ECO:0000256" key="1">
    <source>
        <dbReference type="SAM" id="MobiDB-lite"/>
    </source>
</evidence>
<dbReference type="Proteomes" id="UP000075901">
    <property type="component" value="Unassembled WGS sequence"/>
</dbReference>
<keyword evidence="4" id="KW-1185">Reference proteome</keyword>
<name>A0A182SWY6_9DIPT</name>
<reference evidence="3" key="2">
    <citation type="submission" date="2020-05" db="UniProtKB">
        <authorList>
            <consortium name="EnsemblMetazoa"/>
        </authorList>
    </citation>
    <scope>IDENTIFICATION</scope>
    <source>
        <strain evidence="3">maculatus3</strain>
    </source>
</reference>
<evidence type="ECO:0000256" key="2">
    <source>
        <dbReference type="SAM" id="SignalP"/>
    </source>
</evidence>
<protein>
    <submittedName>
        <fullName evidence="3">Uncharacterized protein</fullName>
    </submittedName>
</protein>
<feature type="region of interest" description="Disordered" evidence="1">
    <location>
        <begin position="507"/>
        <end position="559"/>
    </location>
</feature>